<feature type="chain" id="PRO_5012485517" evidence="2">
    <location>
        <begin position="39"/>
        <end position="178"/>
    </location>
</feature>
<feature type="transmembrane region" description="Helical" evidence="1">
    <location>
        <begin position="70"/>
        <end position="92"/>
    </location>
</feature>
<dbReference type="AlphaFoldDB" id="A0A1X7UAG9"/>
<name>A0A1X7UAG9_AMPQE</name>
<reference evidence="3" key="1">
    <citation type="submission" date="2017-05" db="UniProtKB">
        <authorList>
            <consortium name="EnsemblMetazoa"/>
        </authorList>
    </citation>
    <scope>IDENTIFICATION</scope>
</reference>
<organism evidence="3">
    <name type="scientific">Amphimedon queenslandica</name>
    <name type="common">Sponge</name>
    <dbReference type="NCBI Taxonomy" id="400682"/>
    <lineage>
        <taxon>Eukaryota</taxon>
        <taxon>Metazoa</taxon>
        <taxon>Porifera</taxon>
        <taxon>Demospongiae</taxon>
        <taxon>Heteroscleromorpha</taxon>
        <taxon>Haplosclerida</taxon>
        <taxon>Niphatidae</taxon>
        <taxon>Amphimedon</taxon>
    </lineage>
</organism>
<keyword evidence="2" id="KW-0732">Signal</keyword>
<dbReference type="InParanoid" id="A0A1X7UAG9"/>
<feature type="signal peptide" evidence="2">
    <location>
        <begin position="1"/>
        <end position="38"/>
    </location>
</feature>
<proteinExistence type="predicted"/>
<evidence type="ECO:0000313" key="3">
    <source>
        <dbReference type="EnsemblMetazoa" id="Aqu2.1.24484_001"/>
    </source>
</evidence>
<evidence type="ECO:0000256" key="2">
    <source>
        <dbReference type="SAM" id="SignalP"/>
    </source>
</evidence>
<feature type="transmembrane region" description="Helical" evidence="1">
    <location>
        <begin position="130"/>
        <end position="148"/>
    </location>
</feature>
<evidence type="ECO:0000256" key="1">
    <source>
        <dbReference type="SAM" id="Phobius"/>
    </source>
</evidence>
<protein>
    <submittedName>
        <fullName evidence="3">Uncharacterized protein</fullName>
    </submittedName>
</protein>
<keyword evidence="1" id="KW-0472">Membrane</keyword>
<dbReference type="EnsemblMetazoa" id="Aqu2.1.24484_001">
    <property type="protein sequence ID" value="Aqu2.1.24484_001"/>
    <property type="gene ID" value="Aqu2.1.24484"/>
</dbReference>
<keyword evidence="1" id="KW-0812">Transmembrane</keyword>
<sequence>LASLARTLILVCLATRCQMTIKAALLWVSLAITTHCRSIPTHTHHLLFASVPLTRVPTDDPLPQVMKHSAACFSIPLAVTLYVLFISLFSSFCSTIDQQYLFGDRRYSLGYQHYLCRLTSDSLNDSIDRLLLMIYSLFIGFVLTVRLVGEYCSELTHHDITLELINIDELSLYIMHAV</sequence>
<accession>A0A1X7UAG9</accession>
<keyword evidence="1" id="KW-1133">Transmembrane helix</keyword>